<evidence type="ECO:0000256" key="1">
    <source>
        <dbReference type="ARBA" id="ARBA00004141"/>
    </source>
</evidence>
<evidence type="ECO:0000256" key="5">
    <source>
        <dbReference type="ARBA" id="ARBA00023136"/>
    </source>
</evidence>
<reference evidence="8" key="1">
    <citation type="submission" date="2013-09" db="EMBL/GenBank/DDBJ databases">
        <title>The Genome Sequence of Anopheles culicifacies species A.</title>
        <authorList>
            <consortium name="The Broad Institute Genomics Platform"/>
            <person name="Neafsey D.E."/>
            <person name="Besansky N."/>
            <person name="Howell P."/>
            <person name="Walton C."/>
            <person name="Young S.K."/>
            <person name="Zeng Q."/>
            <person name="Gargeya S."/>
            <person name="Fitzgerald M."/>
            <person name="Haas B."/>
            <person name="Abouelleil A."/>
            <person name="Allen A.W."/>
            <person name="Alvarado L."/>
            <person name="Arachchi H.M."/>
            <person name="Berlin A.M."/>
            <person name="Chapman S.B."/>
            <person name="Gainer-Dewar J."/>
            <person name="Goldberg J."/>
            <person name="Griggs A."/>
            <person name="Gujja S."/>
            <person name="Hansen M."/>
            <person name="Howarth C."/>
            <person name="Imamovic A."/>
            <person name="Ireland A."/>
            <person name="Larimer J."/>
            <person name="McCowan C."/>
            <person name="Murphy C."/>
            <person name="Pearson M."/>
            <person name="Poon T.W."/>
            <person name="Priest M."/>
            <person name="Roberts A."/>
            <person name="Saif S."/>
            <person name="Shea T."/>
            <person name="Sisk P."/>
            <person name="Sykes S."/>
            <person name="Wortman J."/>
            <person name="Nusbaum C."/>
            <person name="Birren B."/>
        </authorList>
    </citation>
    <scope>NUCLEOTIDE SEQUENCE [LARGE SCALE GENOMIC DNA]</scope>
    <source>
        <strain evidence="8">A-37</strain>
    </source>
</reference>
<name>A0A182MPF3_9DIPT</name>
<organism evidence="7 8">
    <name type="scientific">Anopheles culicifacies</name>
    <dbReference type="NCBI Taxonomy" id="139723"/>
    <lineage>
        <taxon>Eukaryota</taxon>
        <taxon>Metazoa</taxon>
        <taxon>Ecdysozoa</taxon>
        <taxon>Arthropoda</taxon>
        <taxon>Hexapoda</taxon>
        <taxon>Insecta</taxon>
        <taxon>Pterygota</taxon>
        <taxon>Neoptera</taxon>
        <taxon>Endopterygota</taxon>
        <taxon>Diptera</taxon>
        <taxon>Nematocera</taxon>
        <taxon>Culicoidea</taxon>
        <taxon>Culicidae</taxon>
        <taxon>Anophelinae</taxon>
        <taxon>Anopheles</taxon>
        <taxon>culicifacies species complex</taxon>
    </lineage>
</organism>
<keyword evidence="4 6" id="KW-1133">Transmembrane helix</keyword>
<dbReference type="Pfam" id="PF03311">
    <property type="entry name" value="Cornichon"/>
    <property type="match status" value="1"/>
</dbReference>
<reference evidence="7" key="2">
    <citation type="submission" date="2020-05" db="UniProtKB">
        <authorList>
            <consortium name="EnsemblMetazoa"/>
        </authorList>
    </citation>
    <scope>IDENTIFICATION</scope>
    <source>
        <strain evidence="7">A-37</strain>
    </source>
</reference>
<dbReference type="GO" id="GO:0016020">
    <property type="term" value="C:membrane"/>
    <property type="evidence" value="ECO:0007669"/>
    <property type="project" value="UniProtKB-SubCell"/>
</dbReference>
<evidence type="ECO:0000256" key="6">
    <source>
        <dbReference type="SAM" id="Phobius"/>
    </source>
</evidence>
<sequence length="169" mass="19414">MFPETLVFALALLITGAILFLLIYYVSFSKSLVPTGSTLIILSDLECDYLNAQECCSKLNFWSIPKLAVHGFLTFLLLIHGNWILCLMNLPMVGWLVYEQYRVPAGNIGIYDPAEIHNRGMVKKHLRDTMIGLGFYLIIFFIYLYCMIIALLKGDPIRRHEEEEIVTEF</sequence>
<protein>
    <recommendedName>
        <fullName evidence="9">Cornichon</fullName>
    </recommendedName>
</protein>
<keyword evidence="3 6" id="KW-0812">Transmembrane</keyword>
<dbReference type="STRING" id="139723.A0A182MPF3"/>
<evidence type="ECO:0008006" key="9">
    <source>
        <dbReference type="Google" id="ProtNLM"/>
    </source>
</evidence>
<evidence type="ECO:0000313" key="8">
    <source>
        <dbReference type="Proteomes" id="UP000075883"/>
    </source>
</evidence>
<dbReference type="PANTHER" id="PTHR12290">
    <property type="entry name" value="CORNICHON-RELATED"/>
    <property type="match status" value="1"/>
</dbReference>
<feature type="transmembrane region" description="Helical" evidence="6">
    <location>
        <begin position="6"/>
        <end position="26"/>
    </location>
</feature>
<accession>A0A182MPF3</accession>
<proteinExistence type="inferred from homology"/>
<evidence type="ECO:0000256" key="3">
    <source>
        <dbReference type="ARBA" id="ARBA00022692"/>
    </source>
</evidence>
<dbReference type="AlphaFoldDB" id="A0A182MPF3"/>
<dbReference type="VEuPathDB" id="VectorBase:ACUA023146"/>
<dbReference type="EMBL" id="AXCM01001572">
    <property type="status" value="NOT_ANNOTATED_CDS"/>
    <property type="molecule type" value="Genomic_DNA"/>
</dbReference>
<dbReference type="SMART" id="SM01398">
    <property type="entry name" value="Cornichon"/>
    <property type="match status" value="1"/>
</dbReference>
<feature type="transmembrane region" description="Helical" evidence="6">
    <location>
        <begin position="130"/>
        <end position="152"/>
    </location>
</feature>
<dbReference type="InterPro" id="IPR003377">
    <property type="entry name" value="Cornichon"/>
</dbReference>
<keyword evidence="8" id="KW-1185">Reference proteome</keyword>
<comment type="subcellular location">
    <subcellularLocation>
        <location evidence="1">Membrane</location>
        <topology evidence="1">Multi-pass membrane protein</topology>
    </subcellularLocation>
</comment>
<dbReference type="Proteomes" id="UP000075883">
    <property type="component" value="Unassembled WGS sequence"/>
</dbReference>
<dbReference type="GO" id="GO:0016192">
    <property type="term" value="P:vesicle-mediated transport"/>
    <property type="evidence" value="ECO:0007669"/>
    <property type="project" value="InterPro"/>
</dbReference>
<evidence type="ECO:0000313" key="7">
    <source>
        <dbReference type="EnsemblMetazoa" id="ACUA023146-PA"/>
    </source>
</evidence>
<comment type="similarity">
    <text evidence="2">Belongs to the cornichon family.</text>
</comment>
<evidence type="ECO:0000256" key="4">
    <source>
        <dbReference type="ARBA" id="ARBA00022989"/>
    </source>
</evidence>
<dbReference type="EnsemblMetazoa" id="ACUA023146-RA">
    <property type="protein sequence ID" value="ACUA023146-PA"/>
    <property type="gene ID" value="ACUA023146"/>
</dbReference>
<evidence type="ECO:0000256" key="2">
    <source>
        <dbReference type="ARBA" id="ARBA00010095"/>
    </source>
</evidence>
<keyword evidence="5 6" id="KW-0472">Membrane</keyword>
<feature type="transmembrane region" description="Helical" evidence="6">
    <location>
        <begin position="67"/>
        <end position="90"/>
    </location>
</feature>